<proteinExistence type="predicted"/>
<protein>
    <submittedName>
        <fullName evidence="1">Uncharacterized protein</fullName>
    </submittedName>
</protein>
<dbReference type="AlphaFoldDB" id="A0A397GCE6"/>
<dbReference type="Proteomes" id="UP000266861">
    <property type="component" value="Unassembled WGS sequence"/>
</dbReference>
<keyword evidence="2" id="KW-1185">Reference proteome</keyword>
<accession>A0A397GCE6</accession>
<name>A0A397GCE6_9GLOM</name>
<reference evidence="1 2" key="1">
    <citation type="submission" date="2018-08" db="EMBL/GenBank/DDBJ databases">
        <title>Genome and evolution of the arbuscular mycorrhizal fungus Diversispora epigaea (formerly Glomus versiforme) and its bacterial endosymbionts.</title>
        <authorList>
            <person name="Sun X."/>
            <person name="Fei Z."/>
            <person name="Harrison M."/>
        </authorList>
    </citation>
    <scope>NUCLEOTIDE SEQUENCE [LARGE SCALE GENOMIC DNA]</scope>
    <source>
        <strain evidence="1 2">IT104</strain>
    </source>
</reference>
<comment type="caution">
    <text evidence="1">The sequence shown here is derived from an EMBL/GenBank/DDBJ whole genome shotgun (WGS) entry which is preliminary data.</text>
</comment>
<dbReference type="EMBL" id="PQFF01000481">
    <property type="protein sequence ID" value="RHZ47779.1"/>
    <property type="molecule type" value="Genomic_DNA"/>
</dbReference>
<evidence type="ECO:0000313" key="2">
    <source>
        <dbReference type="Proteomes" id="UP000266861"/>
    </source>
</evidence>
<organism evidence="1 2">
    <name type="scientific">Diversispora epigaea</name>
    <dbReference type="NCBI Taxonomy" id="1348612"/>
    <lineage>
        <taxon>Eukaryota</taxon>
        <taxon>Fungi</taxon>
        <taxon>Fungi incertae sedis</taxon>
        <taxon>Mucoromycota</taxon>
        <taxon>Glomeromycotina</taxon>
        <taxon>Glomeromycetes</taxon>
        <taxon>Diversisporales</taxon>
        <taxon>Diversisporaceae</taxon>
        <taxon>Diversispora</taxon>
    </lineage>
</organism>
<dbReference type="OrthoDB" id="2411218at2759"/>
<sequence>MVSRFYNCSPENASISADVSPVFGSVGFPDFYVNGDVCWGIELTREGDRLREHAKRFEKGGKYANIPLKDWVIIDFRHHSKDVRELKPNFWYVLYEDDFKQVTIKRNGHDDKVLVLYGDNE</sequence>
<gene>
    <name evidence="1" type="ORF">Glove_567g20</name>
</gene>
<dbReference type="STRING" id="1348612.A0A397GCE6"/>
<evidence type="ECO:0000313" key="1">
    <source>
        <dbReference type="EMBL" id="RHZ47779.1"/>
    </source>
</evidence>